<sequence length="182" mass="18463">MANSAAQRVRLLLISGSTRPGSSNTATLSALAEVAPQGVSARLYGGLTELPAFVPGDAPAPPAVAALREELAAADAVLFCAPEYAGLLPGSLKNLLEWTVGTADLYEKPVAWITVAPPGRGDGAAASLRTVLGYVGAQVIESACARITLPGNAVGADGRIDDEEIRARLGAIVTAITDFLAA</sequence>
<accession>A0A6G9ZD56</accession>
<dbReference type="AlphaFoldDB" id="A0A6G9ZD56"/>
<dbReference type="GO" id="GO:0016491">
    <property type="term" value="F:oxidoreductase activity"/>
    <property type="evidence" value="ECO:0007669"/>
    <property type="project" value="InterPro"/>
</dbReference>
<organism evidence="2 3">
    <name type="scientific">Nocardia terpenica</name>
    <dbReference type="NCBI Taxonomy" id="455432"/>
    <lineage>
        <taxon>Bacteria</taxon>
        <taxon>Bacillati</taxon>
        <taxon>Actinomycetota</taxon>
        <taxon>Actinomycetes</taxon>
        <taxon>Mycobacteriales</taxon>
        <taxon>Nocardiaceae</taxon>
        <taxon>Nocardia</taxon>
    </lineage>
</organism>
<dbReference type="InterPro" id="IPR050712">
    <property type="entry name" value="NAD(P)H-dep_reductase"/>
</dbReference>
<name>A0A6G9ZD56_9NOCA</name>
<feature type="domain" description="NADPH-dependent FMN reductase-like" evidence="1">
    <location>
        <begin position="10"/>
        <end position="142"/>
    </location>
</feature>
<dbReference type="SUPFAM" id="SSF52218">
    <property type="entry name" value="Flavoproteins"/>
    <property type="match status" value="1"/>
</dbReference>
<reference evidence="2 3" key="1">
    <citation type="journal article" date="2019" name="ACS Chem. Biol.">
        <title>Identification and Mobilization of a Cryptic Antibiotic Biosynthesis Gene Locus from a Human-Pathogenic Nocardia Isolate.</title>
        <authorList>
            <person name="Herisse M."/>
            <person name="Ishida K."/>
            <person name="Porter J.L."/>
            <person name="Howden B."/>
            <person name="Hertweck C."/>
            <person name="Stinear T.P."/>
            <person name="Pidot S.J."/>
        </authorList>
    </citation>
    <scope>NUCLEOTIDE SEQUENCE [LARGE SCALE GENOMIC DNA]</scope>
    <source>
        <strain evidence="2 3">AUSMDU00012715</strain>
    </source>
</reference>
<dbReference type="PANTHER" id="PTHR30543:SF21">
    <property type="entry name" value="NAD(P)H-DEPENDENT FMN REDUCTASE LOT6"/>
    <property type="match status" value="1"/>
</dbReference>
<gene>
    <name evidence="2" type="ORF">F6W96_36750</name>
</gene>
<dbReference type="Proteomes" id="UP000500953">
    <property type="component" value="Chromosome"/>
</dbReference>
<dbReference type="InterPro" id="IPR005025">
    <property type="entry name" value="FMN_Rdtase-like_dom"/>
</dbReference>
<dbReference type="PANTHER" id="PTHR30543">
    <property type="entry name" value="CHROMATE REDUCTASE"/>
    <property type="match status" value="1"/>
</dbReference>
<evidence type="ECO:0000313" key="2">
    <source>
        <dbReference type="EMBL" id="QIS23066.1"/>
    </source>
</evidence>
<dbReference type="GO" id="GO:0005829">
    <property type="term" value="C:cytosol"/>
    <property type="evidence" value="ECO:0007669"/>
    <property type="project" value="TreeGrafter"/>
</dbReference>
<dbReference type="InterPro" id="IPR029039">
    <property type="entry name" value="Flavoprotein-like_sf"/>
</dbReference>
<dbReference type="Gene3D" id="3.40.50.360">
    <property type="match status" value="1"/>
</dbReference>
<dbReference type="EMBL" id="CP046173">
    <property type="protein sequence ID" value="QIS23066.1"/>
    <property type="molecule type" value="Genomic_DNA"/>
</dbReference>
<dbReference type="GO" id="GO:0010181">
    <property type="term" value="F:FMN binding"/>
    <property type="evidence" value="ECO:0007669"/>
    <property type="project" value="TreeGrafter"/>
</dbReference>
<dbReference type="Pfam" id="PF03358">
    <property type="entry name" value="FMN_red"/>
    <property type="match status" value="1"/>
</dbReference>
<evidence type="ECO:0000259" key="1">
    <source>
        <dbReference type="Pfam" id="PF03358"/>
    </source>
</evidence>
<protein>
    <submittedName>
        <fullName evidence="2">NADPH-dependent FMN reductase</fullName>
    </submittedName>
</protein>
<evidence type="ECO:0000313" key="3">
    <source>
        <dbReference type="Proteomes" id="UP000500953"/>
    </source>
</evidence>
<proteinExistence type="predicted"/>
<dbReference type="RefSeq" id="WP_167490437.1">
    <property type="nucleotide sequence ID" value="NZ_CP046173.1"/>
</dbReference>